<protein>
    <submittedName>
        <fullName evidence="1">Uncharacterized protein</fullName>
    </submittedName>
</protein>
<evidence type="ECO:0000313" key="1">
    <source>
        <dbReference type="EMBL" id="KAL3384550.1"/>
    </source>
</evidence>
<keyword evidence="2" id="KW-1185">Reference proteome</keyword>
<reference evidence="1 2" key="1">
    <citation type="journal article" date="2024" name="bioRxiv">
        <title>A reference genome for Trichogramma kaykai: A tiny desert-dwelling parasitoid wasp with competing sex-ratio distorters.</title>
        <authorList>
            <person name="Culotta J."/>
            <person name="Lindsey A.R."/>
        </authorList>
    </citation>
    <scope>NUCLEOTIDE SEQUENCE [LARGE SCALE GENOMIC DNA]</scope>
    <source>
        <strain evidence="1 2">KSX58</strain>
    </source>
</reference>
<dbReference type="AlphaFoldDB" id="A0ABD2VV15"/>
<sequence length="121" mass="13774">MPLLLEPSENLVDKDDDFTLMCGRIIIFSTCENSEVLFRSPLWYVDGTFSTVPSIFFQMFALMGSVNQEHKGVEQIIVLPLMYALMEGKKQITYAKTFEISDLHKQKDSVTSNRSSLDQAL</sequence>
<evidence type="ECO:0000313" key="2">
    <source>
        <dbReference type="Proteomes" id="UP001627154"/>
    </source>
</evidence>
<comment type="caution">
    <text evidence="1">The sequence shown here is derived from an EMBL/GenBank/DDBJ whole genome shotgun (WGS) entry which is preliminary data.</text>
</comment>
<accession>A0ABD2VV15</accession>
<organism evidence="1 2">
    <name type="scientific">Trichogramma kaykai</name>
    <dbReference type="NCBI Taxonomy" id="54128"/>
    <lineage>
        <taxon>Eukaryota</taxon>
        <taxon>Metazoa</taxon>
        <taxon>Ecdysozoa</taxon>
        <taxon>Arthropoda</taxon>
        <taxon>Hexapoda</taxon>
        <taxon>Insecta</taxon>
        <taxon>Pterygota</taxon>
        <taxon>Neoptera</taxon>
        <taxon>Endopterygota</taxon>
        <taxon>Hymenoptera</taxon>
        <taxon>Apocrita</taxon>
        <taxon>Proctotrupomorpha</taxon>
        <taxon>Chalcidoidea</taxon>
        <taxon>Trichogrammatidae</taxon>
        <taxon>Trichogramma</taxon>
    </lineage>
</organism>
<dbReference type="EMBL" id="JBJJXI010000170">
    <property type="protein sequence ID" value="KAL3384550.1"/>
    <property type="molecule type" value="Genomic_DNA"/>
</dbReference>
<proteinExistence type="predicted"/>
<name>A0ABD2VV15_9HYME</name>
<gene>
    <name evidence="1" type="ORF">TKK_019649</name>
</gene>
<dbReference type="Proteomes" id="UP001627154">
    <property type="component" value="Unassembled WGS sequence"/>
</dbReference>